<keyword evidence="3" id="KW-1185">Reference proteome</keyword>
<evidence type="ECO:0000256" key="1">
    <source>
        <dbReference type="SAM" id="Phobius"/>
    </source>
</evidence>
<dbReference type="InterPro" id="IPR016958">
    <property type="entry name" value="UCP030798"/>
</dbReference>
<dbReference type="OrthoDB" id="6541880at2"/>
<evidence type="ECO:0008006" key="4">
    <source>
        <dbReference type="Google" id="ProtNLM"/>
    </source>
</evidence>
<evidence type="ECO:0000313" key="2">
    <source>
        <dbReference type="EMBL" id="PLR37542.1"/>
    </source>
</evidence>
<dbReference type="PIRSF" id="PIRSF030798">
    <property type="entry name" value="UCP030798"/>
    <property type="match status" value="1"/>
</dbReference>
<keyword evidence="1" id="KW-1133">Transmembrane helix</keyword>
<gene>
    <name evidence="2" type="ORF">CYR32_06945</name>
</gene>
<feature type="transmembrane region" description="Helical" evidence="1">
    <location>
        <begin position="38"/>
        <end position="61"/>
    </location>
</feature>
<name>A0A2N5E7T6_9GAMM</name>
<feature type="transmembrane region" description="Helical" evidence="1">
    <location>
        <begin position="12"/>
        <end position="31"/>
    </location>
</feature>
<dbReference type="Proteomes" id="UP000234503">
    <property type="component" value="Unassembled WGS sequence"/>
</dbReference>
<dbReference type="AlphaFoldDB" id="A0A2N5E7T6"/>
<evidence type="ECO:0000313" key="3">
    <source>
        <dbReference type="Proteomes" id="UP000234503"/>
    </source>
</evidence>
<organism evidence="2 3">
    <name type="scientific">Chimaeribacter coloradensis</name>
    <dbReference type="NCBI Taxonomy" id="2060068"/>
    <lineage>
        <taxon>Bacteria</taxon>
        <taxon>Pseudomonadati</taxon>
        <taxon>Pseudomonadota</taxon>
        <taxon>Gammaproteobacteria</taxon>
        <taxon>Enterobacterales</taxon>
        <taxon>Yersiniaceae</taxon>
        <taxon>Chimaeribacter</taxon>
    </lineage>
</organism>
<protein>
    <recommendedName>
        <fullName evidence="4">YjcB family protein</fullName>
    </recommendedName>
</protein>
<dbReference type="Pfam" id="PF15940">
    <property type="entry name" value="YjcB"/>
    <property type="match status" value="1"/>
</dbReference>
<keyword evidence="1" id="KW-0472">Membrane</keyword>
<proteinExistence type="predicted"/>
<keyword evidence="1" id="KW-0812">Transmembrane</keyword>
<sequence>MSAIATSVVLARWEILSAVVMFFASTLNVNLRKASRHGLAILTSGIGITMSCWFVMGLLGITSADMALYGQHAKDLFVEIMSHTPENWPMPMP</sequence>
<accession>A0A2N5E7T6</accession>
<dbReference type="RefSeq" id="WP_101823669.1">
    <property type="nucleotide sequence ID" value="NZ_PJZH01000004.1"/>
</dbReference>
<dbReference type="EMBL" id="PJZH01000004">
    <property type="protein sequence ID" value="PLR37542.1"/>
    <property type="molecule type" value="Genomic_DNA"/>
</dbReference>
<reference evidence="2 3" key="1">
    <citation type="submission" date="2017-12" db="EMBL/GenBank/DDBJ databases">
        <title>Characterization of six clinical isolates of Enterochimera gen. nov., a novel genus of the Yersiniaciae family and the three species Enterochimera arupensis sp. nov., Enterochimera coloradensis sp. nov, and Enterochimera californica sp. nov.</title>
        <authorList>
            <person name="Rossi A."/>
            <person name="Fisher M."/>
        </authorList>
    </citation>
    <scope>NUCLEOTIDE SEQUENCE [LARGE SCALE GENOMIC DNA]</scope>
    <source>
        <strain evidence="3">2016-Iso4</strain>
    </source>
</reference>
<comment type="caution">
    <text evidence="2">The sequence shown here is derived from an EMBL/GenBank/DDBJ whole genome shotgun (WGS) entry which is preliminary data.</text>
</comment>